<organism evidence="2 3">
    <name type="scientific">Rhodococcus sovatensis</name>
    <dbReference type="NCBI Taxonomy" id="1805840"/>
    <lineage>
        <taxon>Bacteria</taxon>
        <taxon>Bacillati</taxon>
        <taxon>Actinomycetota</taxon>
        <taxon>Actinomycetes</taxon>
        <taxon>Mycobacteriales</taxon>
        <taxon>Nocardiaceae</taxon>
        <taxon>Rhodococcus</taxon>
    </lineage>
</organism>
<gene>
    <name evidence="2" type="ORF">WDS16_16420</name>
</gene>
<proteinExistence type="predicted"/>
<keyword evidence="1" id="KW-1133">Transmembrane helix</keyword>
<feature type="transmembrane region" description="Helical" evidence="1">
    <location>
        <begin position="12"/>
        <end position="39"/>
    </location>
</feature>
<protein>
    <submittedName>
        <fullName evidence="2">DUF2273 domain-containing protein</fullName>
    </submittedName>
</protein>
<reference evidence="2 3" key="1">
    <citation type="submission" date="2024-03" db="EMBL/GenBank/DDBJ databases">
        <title>Natural products discovery in diverse microorganisms through a two-stage MS feature dereplication strategy.</title>
        <authorList>
            <person name="Zhang R."/>
        </authorList>
    </citation>
    <scope>NUCLEOTIDE SEQUENCE [LARGE SCALE GENOMIC DNA]</scope>
    <source>
        <strain evidence="2 3">18930</strain>
    </source>
</reference>
<sequence>MTYTFVGLLTGLLLALAGIIGGFSGFVLALFLGAVGLALGAHFDGRLDLTSLLRSRGRG</sequence>
<evidence type="ECO:0000313" key="3">
    <source>
        <dbReference type="Proteomes" id="UP001432000"/>
    </source>
</evidence>
<keyword evidence="1" id="KW-0812">Transmembrane</keyword>
<keyword evidence="3" id="KW-1185">Reference proteome</keyword>
<keyword evidence="1" id="KW-0472">Membrane</keyword>
<evidence type="ECO:0000313" key="2">
    <source>
        <dbReference type="EMBL" id="WXG66853.1"/>
    </source>
</evidence>
<name>A0ABZ2PG78_9NOCA</name>
<accession>A0ABZ2PG78</accession>
<dbReference type="EMBL" id="CP147846">
    <property type="protein sequence ID" value="WXG66853.1"/>
    <property type="molecule type" value="Genomic_DNA"/>
</dbReference>
<dbReference type="Proteomes" id="UP001432000">
    <property type="component" value="Chromosome"/>
</dbReference>
<dbReference type="RefSeq" id="WP_338886293.1">
    <property type="nucleotide sequence ID" value="NZ_CP147846.1"/>
</dbReference>
<evidence type="ECO:0000256" key="1">
    <source>
        <dbReference type="SAM" id="Phobius"/>
    </source>
</evidence>